<evidence type="ECO:0000313" key="2">
    <source>
        <dbReference type="Proteomes" id="UP000324832"/>
    </source>
</evidence>
<keyword evidence="2" id="KW-1185">Reference proteome</keyword>
<reference evidence="1 2" key="1">
    <citation type="submission" date="2017-07" db="EMBL/GenBank/DDBJ databases">
        <authorList>
            <person name="Talla V."/>
            <person name="Backstrom N."/>
        </authorList>
    </citation>
    <scope>NUCLEOTIDE SEQUENCE [LARGE SCALE GENOMIC DNA]</scope>
</reference>
<dbReference type="EMBL" id="FZQP02006111">
    <property type="protein sequence ID" value="VVD02524.1"/>
    <property type="molecule type" value="Genomic_DNA"/>
</dbReference>
<proteinExistence type="predicted"/>
<dbReference type="SUPFAM" id="SSF57716">
    <property type="entry name" value="Glucocorticoid receptor-like (DNA-binding domain)"/>
    <property type="match status" value="1"/>
</dbReference>
<dbReference type="Proteomes" id="UP000324832">
    <property type="component" value="Unassembled WGS sequence"/>
</dbReference>
<evidence type="ECO:0008006" key="3">
    <source>
        <dbReference type="Google" id="ProtNLM"/>
    </source>
</evidence>
<protein>
    <recommendedName>
        <fullName evidence="3">ZAD domain-containing protein</fullName>
    </recommendedName>
</protein>
<name>A0A5E4QZJ9_9NEOP</name>
<gene>
    <name evidence="1" type="ORF">LSINAPIS_LOCUS12722</name>
</gene>
<evidence type="ECO:0000313" key="1">
    <source>
        <dbReference type="EMBL" id="VVD02524.1"/>
    </source>
</evidence>
<sequence>MADSLCWICLNKSDKMYCINNYLDLRSIYNFLTGIQESNKLSIYICYICTSLLLKFNKLRKQAIQAQILMIQYIHFKNPSIYQKQVMVWSHKSTKTPFKMNRLLRQSVKTLGLPPLCLWWKNPKFGNMSEEHTGVDAQLNKDIFQKLFVKPERKEEAAVEEHALTGGGRRKQ</sequence>
<accession>A0A5E4QZJ9</accession>
<dbReference type="AlphaFoldDB" id="A0A5E4QZJ9"/>
<organism evidence="1 2">
    <name type="scientific">Leptidea sinapis</name>
    <dbReference type="NCBI Taxonomy" id="189913"/>
    <lineage>
        <taxon>Eukaryota</taxon>
        <taxon>Metazoa</taxon>
        <taxon>Ecdysozoa</taxon>
        <taxon>Arthropoda</taxon>
        <taxon>Hexapoda</taxon>
        <taxon>Insecta</taxon>
        <taxon>Pterygota</taxon>
        <taxon>Neoptera</taxon>
        <taxon>Endopterygota</taxon>
        <taxon>Lepidoptera</taxon>
        <taxon>Glossata</taxon>
        <taxon>Ditrysia</taxon>
        <taxon>Papilionoidea</taxon>
        <taxon>Pieridae</taxon>
        <taxon>Dismorphiinae</taxon>
        <taxon>Leptidea</taxon>
    </lineage>
</organism>